<gene>
    <name evidence="2" type="ORF">SAMN04487992_11243</name>
</gene>
<dbReference type="Proteomes" id="UP000182114">
    <property type="component" value="Unassembled WGS sequence"/>
</dbReference>
<dbReference type="Gene3D" id="1.10.1760.20">
    <property type="match status" value="1"/>
</dbReference>
<evidence type="ECO:0008006" key="4">
    <source>
        <dbReference type="Google" id="ProtNLM"/>
    </source>
</evidence>
<organism evidence="2 3">
    <name type="scientific">Cellulophaga baltica</name>
    <dbReference type="NCBI Taxonomy" id="76594"/>
    <lineage>
        <taxon>Bacteria</taxon>
        <taxon>Pseudomonadati</taxon>
        <taxon>Bacteroidota</taxon>
        <taxon>Flavobacteriia</taxon>
        <taxon>Flavobacteriales</taxon>
        <taxon>Flavobacteriaceae</taxon>
        <taxon>Cellulophaga</taxon>
    </lineage>
</organism>
<dbReference type="RefSeq" id="WP_074539172.1">
    <property type="nucleotide sequence ID" value="NZ_FNBD01000012.1"/>
</dbReference>
<keyword evidence="1" id="KW-1133">Transmembrane helix</keyword>
<protein>
    <recommendedName>
        <fullName evidence="4">DUF4199 domain-containing protein</fullName>
    </recommendedName>
</protein>
<dbReference type="EMBL" id="FNBD01000012">
    <property type="protein sequence ID" value="SDF34686.1"/>
    <property type="molecule type" value="Genomic_DNA"/>
</dbReference>
<dbReference type="InterPro" id="IPR025250">
    <property type="entry name" value="DUF4199"/>
</dbReference>
<keyword evidence="3" id="KW-1185">Reference proteome</keyword>
<evidence type="ECO:0000313" key="3">
    <source>
        <dbReference type="Proteomes" id="UP000182114"/>
    </source>
</evidence>
<reference evidence="3" key="1">
    <citation type="submission" date="2016-10" db="EMBL/GenBank/DDBJ databases">
        <authorList>
            <person name="Varghese N."/>
            <person name="Submissions S."/>
        </authorList>
    </citation>
    <scope>NUCLEOTIDE SEQUENCE [LARGE SCALE GENOMIC DNA]</scope>
    <source>
        <strain evidence="3">DSM 24729</strain>
    </source>
</reference>
<accession>A0A1G7KC17</accession>
<evidence type="ECO:0000256" key="1">
    <source>
        <dbReference type="SAM" id="Phobius"/>
    </source>
</evidence>
<keyword evidence="1" id="KW-0812">Transmembrane</keyword>
<keyword evidence="1" id="KW-0472">Membrane</keyword>
<feature type="transmembrane region" description="Helical" evidence="1">
    <location>
        <begin position="45"/>
        <end position="62"/>
    </location>
</feature>
<dbReference type="AlphaFoldDB" id="A0A1G7KC17"/>
<feature type="transmembrane region" description="Helical" evidence="1">
    <location>
        <begin position="12"/>
        <end position="33"/>
    </location>
</feature>
<evidence type="ECO:0000313" key="2">
    <source>
        <dbReference type="EMBL" id="SDF34686.1"/>
    </source>
</evidence>
<feature type="transmembrane region" description="Helical" evidence="1">
    <location>
        <begin position="74"/>
        <end position="96"/>
    </location>
</feature>
<dbReference type="Pfam" id="PF13858">
    <property type="entry name" value="DUF4199"/>
    <property type="match status" value="1"/>
</dbReference>
<dbReference type="eggNOG" id="ENOG5031WK9">
    <property type="taxonomic scope" value="Bacteria"/>
</dbReference>
<feature type="transmembrane region" description="Helical" evidence="1">
    <location>
        <begin position="141"/>
        <end position="165"/>
    </location>
</feature>
<sequence length="168" mass="18694">MKPHQIEALKFGTKYGIITGVIGIIFTVVLIALNMLYNQSIEKTLSGFVVLIVPIITAIYIFKKKNNSLAVEQAIGVGVITALVAAIVTILFTYLLTNFILTDFWDNSAAINRIQLKEQYPAITPEQLQENIALKQKMSWITYPFILLFNLCIGFVVSLLTGIALKTK</sequence>
<name>A0A1G7KC17_9FLAO</name>
<proteinExistence type="predicted"/>